<reference evidence="2" key="1">
    <citation type="journal article" date="2023" name="Front. Plant Sci.">
        <title>Chromosomal-level genome assembly of Melastoma candidum provides insights into trichome evolution.</title>
        <authorList>
            <person name="Zhong Y."/>
            <person name="Wu W."/>
            <person name="Sun C."/>
            <person name="Zou P."/>
            <person name="Liu Y."/>
            <person name="Dai S."/>
            <person name="Zhou R."/>
        </authorList>
    </citation>
    <scope>NUCLEOTIDE SEQUENCE [LARGE SCALE GENOMIC DNA]</scope>
</reference>
<proteinExistence type="predicted"/>
<evidence type="ECO:0000313" key="1">
    <source>
        <dbReference type="EMBL" id="KAI4375795.1"/>
    </source>
</evidence>
<evidence type="ECO:0000313" key="2">
    <source>
        <dbReference type="Proteomes" id="UP001057402"/>
    </source>
</evidence>
<keyword evidence="2" id="KW-1185">Reference proteome</keyword>
<dbReference type="Proteomes" id="UP001057402">
    <property type="component" value="Chromosome 4"/>
</dbReference>
<protein>
    <submittedName>
        <fullName evidence="1">Uncharacterized protein</fullName>
    </submittedName>
</protein>
<gene>
    <name evidence="1" type="ORF">MLD38_013621</name>
</gene>
<name>A0ACB9RA54_9MYRT</name>
<comment type="caution">
    <text evidence="1">The sequence shown here is derived from an EMBL/GenBank/DDBJ whole genome shotgun (WGS) entry which is preliminary data.</text>
</comment>
<organism evidence="1 2">
    <name type="scientific">Melastoma candidum</name>
    <dbReference type="NCBI Taxonomy" id="119954"/>
    <lineage>
        <taxon>Eukaryota</taxon>
        <taxon>Viridiplantae</taxon>
        <taxon>Streptophyta</taxon>
        <taxon>Embryophyta</taxon>
        <taxon>Tracheophyta</taxon>
        <taxon>Spermatophyta</taxon>
        <taxon>Magnoliopsida</taxon>
        <taxon>eudicotyledons</taxon>
        <taxon>Gunneridae</taxon>
        <taxon>Pentapetalae</taxon>
        <taxon>rosids</taxon>
        <taxon>malvids</taxon>
        <taxon>Myrtales</taxon>
        <taxon>Melastomataceae</taxon>
        <taxon>Melastomatoideae</taxon>
        <taxon>Melastomateae</taxon>
        <taxon>Melastoma</taxon>
    </lineage>
</organism>
<sequence>MCIAVFLWQAHSTYQLYLLHNRDEYHERPADPLRWWDDRGILGGRDGQAGGTWLACSRSGRVAFVTNVREVEKLDQPRSRGDLPVRFLESKQSPYEFADEVLKELHQYNGFNLIVANVVAKTMLFITNRPAQGGVYVSEVSPGIHVLSNASLNTPWPKAQLLRRGFEELIMEGKDRGEIPDMNLALELLTNRTKDGENLPGVLAPEWEYMLSSPFVEAETSSGLYGTRSMSALCVRTDGEVNFHEKCLDDGEWKEHHVSYKIESNV</sequence>
<dbReference type="EMBL" id="CM042883">
    <property type="protein sequence ID" value="KAI4375795.1"/>
    <property type="molecule type" value="Genomic_DNA"/>
</dbReference>
<accession>A0ACB9RA54</accession>